<dbReference type="Proteomes" id="UP000052982">
    <property type="component" value="Unassembled WGS sequence"/>
</dbReference>
<protein>
    <submittedName>
        <fullName evidence="2">Uncharacterized protein</fullName>
    </submittedName>
</protein>
<dbReference type="EMBL" id="LMWW01000034">
    <property type="protein sequence ID" value="KUN81861.1"/>
    <property type="molecule type" value="Genomic_DNA"/>
</dbReference>
<proteinExistence type="predicted"/>
<dbReference type="AlphaFoldDB" id="A0A101SXA4"/>
<gene>
    <name evidence="2" type="ORF">AQJ64_21065</name>
</gene>
<evidence type="ECO:0000256" key="1">
    <source>
        <dbReference type="SAM" id="MobiDB-lite"/>
    </source>
</evidence>
<reference evidence="2 3" key="1">
    <citation type="submission" date="2015-10" db="EMBL/GenBank/DDBJ databases">
        <title>Draft genome sequence of Streptomyces griseoruber DSM 40281, type strain for the species Streptomyces griseoruber.</title>
        <authorList>
            <person name="Ruckert C."/>
            <person name="Winkler A."/>
            <person name="Kalinowski J."/>
            <person name="Kampfer P."/>
            <person name="Glaeser S."/>
        </authorList>
    </citation>
    <scope>NUCLEOTIDE SEQUENCE [LARGE SCALE GENOMIC DNA]</scope>
    <source>
        <strain evidence="2 3">DSM 40281</strain>
    </source>
</reference>
<feature type="region of interest" description="Disordered" evidence="1">
    <location>
        <begin position="192"/>
        <end position="211"/>
    </location>
</feature>
<dbReference type="STRING" id="1943.AQJ64_21065"/>
<accession>A0A101SXA4</accession>
<organism evidence="2 3">
    <name type="scientific">Streptomyces griseoruber</name>
    <dbReference type="NCBI Taxonomy" id="1943"/>
    <lineage>
        <taxon>Bacteria</taxon>
        <taxon>Bacillati</taxon>
        <taxon>Actinomycetota</taxon>
        <taxon>Actinomycetes</taxon>
        <taxon>Kitasatosporales</taxon>
        <taxon>Streptomycetaceae</taxon>
        <taxon>Streptomyces</taxon>
    </lineage>
</organism>
<evidence type="ECO:0000313" key="2">
    <source>
        <dbReference type="EMBL" id="KUN81861.1"/>
    </source>
</evidence>
<dbReference type="InterPro" id="IPR054272">
    <property type="entry name" value="DUF7003"/>
</dbReference>
<sequence length="211" mass="23231">MTTSSILGQFDLHAGNGTFPDLNNGYVYPVDVRLHLFGDAARWAMVVEILGYNPREAGLSCVLYRYGNCLTGSGPGYGAFLDRVDNMDEIDPEGAEKYVGDVPLVVSGTPLTVTAGAGAPLEEVFRELVPAHRELLLADETELREEIPAGLPLLLRLEEWNHPDDFWDTLPSGHETFRLLAEVLDSGDPARYRPTLPPNTHWSNWPEAGTL</sequence>
<keyword evidence="3" id="KW-1185">Reference proteome</keyword>
<dbReference type="OrthoDB" id="9157032at2"/>
<name>A0A101SXA4_9ACTN</name>
<evidence type="ECO:0000313" key="3">
    <source>
        <dbReference type="Proteomes" id="UP000052982"/>
    </source>
</evidence>
<comment type="caution">
    <text evidence="2">The sequence shown here is derived from an EMBL/GenBank/DDBJ whole genome shotgun (WGS) entry which is preliminary data.</text>
</comment>
<dbReference type="Pfam" id="PF22535">
    <property type="entry name" value="DUF7003"/>
    <property type="match status" value="1"/>
</dbReference>